<dbReference type="EMBL" id="OX465081">
    <property type="protein sequence ID" value="CAI9288394.1"/>
    <property type="molecule type" value="Genomic_DNA"/>
</dbReference>
<name>A0AA35ZA10_LACSI</name>
<reference evidence="2" key="1">
    <citation type="submission" date="2023-04" db="EMBL/GenBank/DDBJ databases">
        <authorList>
            <person name="Vijverberg K."/>
            <person name="Xiong W."/>
            <person name="Schranz E."/>
        </authorList>
    </citation>
    <scope>NUCLEOTIDE SEQUENCE</scope>
</reference>
<feature type="compositionally biased region" description="Acidic residues" evidence="1">
    <location>
        <begin position="22"/>
        <end position="35"/>
    </location>
</feature>
<keyword evidence="3" id="KW-1185">Reference proteome</keyword>
<evidence type="ECO:0000256" key="1">
    <source>
        <dbReference type="SAM" id="MobiDB-lite"/>
    </source>
</evidence>
<organism evidence="2 3">
    <name type="scientific">Lactuca saligna</name>
    <name type="common">Willowleaf lettuce</name>
    <dbReference type="NCBI Taxonomy" id="75948"/>
    <lineage>
        <taxon>Eukaryota</taxon>
        <taxon>Viridiplantae</taxon>
        <taxon>Streptophyta</taxon>
        <taxon>Embryophyta</taxon>
        <taxon>Tracheophyta</taxon>
        <taxon>Spermatophyta</taxon>
        <taxon>Magnoliopsida</taxon>
        <taxon>eudicotyledons</taxon>
        <taxon>Gunneridae</taxon>
        <taxon>Pentapetalae</taxon>
        <taxon>asterids</taxon>
        <taxon>campanulids</taxon>
        <taxon>Asterales</taxon>
        <taxon>Asteraceae</taxon>
        <taxon>Cichorioideae</taxon>
        <taxon>Cichorieae</taxon>
        <taxon>Lactucinae</taxon>
        <taxon>Lactuca</taxon>
    </lineage>
</organism>
<evidence type="ECO:0000313" key="3">
    <source>
        <dbReference type="Proteomes" id="UP001177003"/>
    </source>
</evidence>
<evidence type="ECO:0000313" key="2">
    <source>
        <dbReference type="EMBL" id="CAI9288394.1"/>
    </source>
</evidence>
<gene>
    <name evidence="2" type="ORF">LSALG_LOCUS27698</name>
</gene>
<feature type="compositionally biased region" description="Polar residues" evidence="1">
    <location>
        <begin position="1"/>
        <end position="14"/>
    </location>
</feature>
<sequence length="189" mass="21342">MNQPITALFSSQSTEGEKLVPEEEDDDDDDDDDDDEVKKVHESVNLKVEALKYEMSKEVAKIEQTHSTLHDKIDVVIDAIKKLVEHYTSFTSKFDAKTDVDSKVFSKMEDFWGSLNESISKIDTSHTSSISQEYMSQIFSSLETNLKVELAPLLKCVNMMPTDAPSVNSMVQGGIRGLAHRRILIKERL</sequence>
<dbReference type="AlphaFoldDB" id="A0AA35ZA10"/>
<accession>A0AA35ZA10</accession>
<feature type="region of interest" description="Disordered" evidence="1">
    <location>
        <begin position="1"/>
        <end position="40"/>
    </location>
</feature>
<protein>
    <submittedName>
        <fullName evidence="2">Uncharacterized protein</fullName>
    </submittedName>
</protein>
<dbReference type="Proteomes" id="UP001177003">
    <property type="component" value="Chromosome 5"/>
</dbReference>
<proteinExistence type="predicted"/>